<feature type="transmembrane region" description="Helical" evidence="1">
    <location>
        <begin position="29"/>
        <end position="47"/>
    </location>
</feature>
<dbReference type="HOGENOM" id="CLU_3057572_0_0_11"/>
<keyword evidence="1" id="KW-1133">Transmembrane helix</keyword>
<dbReference type="Proteomes" id="UP000010301">
    <property type="component" value="Unassembled WGS sequence"/>
</dbReference>
<evidence type="ECO:0000256" key="1">
    <source>
        <dbReference type="SAM" id="Phobius"/>
    </source>
</evidence>
<accession>C0W0C0</accession>
<evidence type="ECO:0000313" key="2">
    <source>
        <dbReference type="EMBL" id="EEH63979.1"/>
    </source>
</evidence>
<dbReference type="STRING" id="525245.HMPREF0044_0998"/>
<gene>
    <name evidence="2" type="ORF">HMPREF0044_0998</name>
</gene>
<comment type="caution">
    <text evidence="2">The sequence shown here is derived from an EMBL/GenBank/DDBJ whole genome shotgun (WGS) entry which is preliminary data.</text>
</comment>
<dbReference type="EMBL" id="ACFG01000030">
    <property type="protein sequence ID" value="EEH63979.1"/>
    <property type="molecule type" value="Genomic_DNA"/>
</dbReference>
<name>C0W0C0_9ACTO</name>
<dbReference type="AlphaFoldDB" id="C0W0C0"/>
<proteinExistence type="predicted"/>
<reference evidence="2 3" key="1">
    <citation type="submission" date="2009-01" db="EMBL/GenBank/DDBJ databases">
        <authorList>
            <person name="Qin X."/>
            <person name="Bachman B."/>
            <person name="Battles P."/>
            <person name="Bell A."/>
            <person name="Bess C."/>
            <person name="Bickham C."/>
            <person name="Chaboub L."/>
            <person name="Chen D."/>
            <person name="Coyle M."/>
            <person name="Deiros D.R."/>
            <person name="Dinh H."/>
            <person name="Forbes L."/>
            <person name="Fowler G."/>
            <person name="Francisco L."/>
            <person name="Fu Q."/>
            <person name="Gubbala S."/>
            <person name="Hale W."/>
            <person name="Han Y."/>
            <person name="Hemphill L."/>
            <person name="Highlander S.K."/>
            <person name="Hirani K."/>
            <person name="Hogues M."/>
            <person name="Jackson L."/>
            <person name="Jakkamsetti A."/>
            <person name="Javaid M."/>
            <person name="Jiang H."/>
            <person name="Korchina V."/>
            <person name="Kovar C."/>
            <person name="Lara F."/>
            <person name="Lee S."/>
            <person name="Mata R."/>
            <person name="Mathew T."/>
            <person name="Moen C."/>
            <person name="Morales K."/>
            <person name="Munidasa M."/>
            <person name="Nazareth L."/>
            <person name="Ngo R."/>
            <person name="Nguyen L."/>
            <person name="Okwuonu G."/>
            <person name="Ongeri F."/>
            <person name="Patil S."/>
            <person name="Petrosino J."/>
            <person name="Pham C."/>
            <person name="Pham P."/>
            <person name="Pu L.-L."/>
            <person name="Puazo M."/>
            <person name="Raj R."/>
            <person name="Reid J."/>
            <person name="Rouhana J."/>
            <person name="Saada N."/>
            <person name="Shang Y."/>
            <person name="Simmons D."/>
            <person name="Thornton R."/>
            <person name="Warren J."/>
            <person name="Weissenberger G."/>
            <person name="Zhang J."/>
            <person name="Zhang L."/>
            <person name="Zhou C."/>
            <person name="Zhu D."/>
            <person name="Muzny D."/>
            <person name="Worley K."/>
            <person name="Gibbs R."/>
        </authorList>
    </citation>
    <scope>NUCLEOTIDE SEQUENCE [LARGE SCALE GENOMIC DNA]</scope>
    <source>
        <strain evidence="2 3">DSM 15436</strain>
    </source>
</reference>
<keyword evidence="3" id="KW-1185">Reference proteome</keyword>
<organism evidence="2 3">
    <name type="scientific">Gleimia coleocanis DSM 15436</name>
    <dbReference type="NCBI Taxonomy" id="525245"/>
    <lineage>
        <taxon>Bacteria</taxon>
        <taxon>Bacillati</taxon>
        <taxon>Actinomycetota</taxon>
        <taxon>Actinomycetes</taxon>
        <taxon>Actinomycetales</taxon>
        <taxon>Actinomycetaceae</taxon>
        <taxon>Gleimia</taxon>
    </lineage>
</organism>
<evidence type="ECO:0000313" key="3">
    <source>
        <dbReference type="Proteomes" id="UP000010301"/>
    </source>
</evidence>
<protein>
    <submittedName>
        <fullName evidence="2">Uncharacterized protein</fullName>
    </submittedName>
</protein>
<sequence>MQVSYYHYFYSHYQVALSQKITSISKNPAWGNNGALLFYFGFSLVLFRMHLSS</sequence>
<keyword evidence="1" id="KW-0812">Transmembrane</keyword>
<keyword evidence="1" id="KW-0472">Membrane</keyword>